<evidence type="ECO:0000256" key="2">
    <source>
        <dbReference type="SAM" id="SignalP"/>
    </source>
</evidence>
<evidence type="ECO:0000313" key="3">
    <source>
        <dbReference type="EMBL" id="NMF99373.1"/>
    </source>
</evidence>
<keyword evidence="1" id="KW-0472">Membrane</keyword>
<dbReference type="Proteomes" id="UP000634522">
    <property type="component" value="Unassembled WGS sequence"/>
</dbReference>
<feature type="transmembrane region" description="Helical" evidence="1">
    <location>
        <begin position="162"/>
        <end position="180"/>
    </location>
</feature>
<protein>
    <submittedName>
        <fullName evidence="3">Uncharacterized protein</fullName>
    </submittedName>
</protein>
<keyword evidence="2" id="KW-0732">Signal</keyword>
<feature type="chain" id="PRO_5046128850" evidence="2">
    <location>
        <begin position="30"/>
        <end position="187"/>
    </location>
</feature>
<sequence length="187" mass="19851">MNPVYHRFTRRLRWLAIAGTVIFATPVLAGPGHDGGHDHDEVQPVASGPAVPRFEAHSELFEVVGVVSRGALTLTLDRYASNEPVPDARIELESGGFKAQGEYVPERQSYRFASEPFATPGSYPVTLTITAGDDVDLLAADLVVPQLETAPAAAAARASNGILWWGAGGAAALLALTLGLRRRRPAS</sequence>
<feature type="signal peptide" evidence="2">
    <location>
        <begin position="1"/>
        <end position="29"/>
    </location>
</feature>
<dbReference type="EMBL" id="WTVS01000043">
    <property type="protein sequence ID" value="NMF99373.1"/>
    <property type="molecule type" value="Genomic_DNA"/>
</dbReference>
<evidence type="ECO:0000256" key="1">
    <source>
        <dbReference type="SAM" id="Phobius"/>
    </source>
</evidence>
<proteinExistence type="predicted"/>
<gene>
    <name evidence="3" type="ORF">GPA27_18505</name>
</gene>
<dbReference type="RefSeq" id="WP_169141977.1">
    <property type="nucleotide sequence ID" value="NZ_WTVS01000043.1"/>
</dbReference>
<organism evidence="3 4">
    <name type="scientific">Aromatoleum toluolicum</name>
    <dbReference type="NCBI Taxonomy" id="90060"/>
    <lineage>
        <taxon>Bacteria</taxon>
        <taxon>Pseudomonadati</taxon>
        <taxon>Pseudomonadota</taxon>
        <taxon>Betaproteobacteria</taxon>
        <taxon>Rhodocyclales</taxon>
        <taxon>Rhodocyclaceae</taxon>
        <taxon>Aromatoleum</taxon>
    </lineage>
</organism>
<keyword evidence="1" id="KW-0812">Transmembrane</keyword>
<evidence type="ECO:0000313" key="4">
    <source>
        <dbReference type="Proteomes" id="UP000634522"/>
    </source>
</evidence>
<keyword evidence="4" id="KW-1185">Reference proteome</keyword>
<keyword evidence="1" id="KW-1133">Transmembrane helix</keyword>
<accession>A0ABX1NJ79</accession>
<comment type="caution">
    <text evidence="3">The sequence shown here is derived from an EMBL/GenBank/DDBJ whole genome shotgun (WGS) entry which is preliminary data.</text>
</comment>
<name>A0ABX1NJ79_9RHOO</name>
<reference evidence="3 4" key="1">
    <citation type="submission" date="2019-12" db="EMBL/GenBank/DDBJ databases">
        <title>Comparative genomics gives insights into the taxonomy of the Azoarcus-Aromatoleum group and reveals separate origins of nif in the plant-associated Azoarcus and non-plant-associated Aromatoleum sub-groups.</title>
        <authorList>
            <person name="Lafos M."/>
            <person name="Maluk M."/>
            <person name="Batista M."/>
            <person name="Junghare M."/>
            <person name="Carmona M."/>
            <person name="Faoro H."/>
            <person name="Cruz L.M."/>
            <person name="Battistoni F."/>
            <person name="De Souza E."/>
            <person name="Pedrosa F."/>
            <person name="Chen W.-M."/>
            <person name="Poole P.S."/>
            <person name="Dixon R.A."/>
            <person name="James E.K."/>
        </authorList>
    </citation>
    <scope>NUCLEOTIDE SEQUENCE [LARGE SCALE GENOMIC DNA]</scope>
    <source>
        <strain evidence="3 4">T</strain>
    </source>
</reference>